<dbReference type="Proteomes" id="UP000010467">
    <property type="component" value="Chromosome"/>
</dbReference>
<dbReference type="EMBL" id="CP003382">
    <property type="protein sequence ID" value="AFZ68099.1"/>
    <property type="molecule type" value="Genomic_DNA"/>
</dbReference>
<keyword evidence="3 5" id="KW-1133">Transmembrane helix</keyword>
<dbReference type="Gene3D" id="2.40.50.140">
    <property type="entry name" value="Nucleic acid-binding proteins"/>
    <property type="match status" value="1"/>
</dbReference>
<dbReference type="Pfam" id="PF24961">
    <property type="entry name" value="NfeD_membrane"/>
    <property type="match status" value="1"/>
</dbReference>
<feature type="transmembrane region" description="Helical" evidence="5">
    <location>
        <begin position="293"/>
        <end position="314"/>
    </location>
</feature>
<evidence type="ECO:0000256" key="3">
    <source>
        <dbReference type="ARBA" id="ARBA00022989"/>
    </source>
</evidence>
<dbReference type="GO" id="GO:0008233">
    <property type="term" value="F:peptidase activity"/>
    <property type="evidence" value="ECO:0007669"/>
    <property type="project" value="UniProtKB-KW"/>
</dbReference>
<dbReference type="STRING" id="937777.Deipe_2634"/>
<feature type="transmembrane region" description="Helical" evidence="5">
    <location>
        <begin position="268"/>
        <end position="287"/>
    </location>
</feature>
<proteinExistence type="predicted"/>
<dbReference type="AlphaFoldDB" id="L0A3W3"/>
<feature type="domain" description="NfeD1b N-terminal" evidence="8">
    <location>
        <begin position="44"/>
        <end position="229"/>
    </location>
</feature>
<dbReference type="OrthoDB" id="9806253at2"/>
<keyword evidence="4 5" id="KW-0472">Membrane</keyword>
<dbReference type="RefSeq" id="WP_015236401.1">
    <property type="nucleotide sequence ID" value="NC_019793.1"/>
</dbReference>
<reference evidence="10" key="1">
    <citation type="submission" date="2012-03" db="EMBL/GenBank/DDBJ databases">
        <title>Complete sequence of chromosome of Deinococcus peraridilitoris DSM 19664.</title>
        <authorList>
            <person name="Lucas S."/>
            <person name="Copeland A."/>
            <person name="Lapidus A."/>
            <person name="Glavina del Rio T."/>
            <person name="Dalin E."/>
            <person name="Tice H."/>
            <person name="Bruce D."/>
            <person name="Goodwin L."/>
            <person name="Pitluck S."/>
            <person name="Peters L."/>
            <person name="Mikhailova N."/>
            <person name="Lu M."/>
            <person name="Kyrpides N."/>
            <person name="Mavromatis K."/>
            <person name="Ivanova N."/>
            <person name="Brettin T."/>
            <person name="Detter J.C."/>
            <person name="Han C."/>
            <person name="Larimer F."/>
            <person name="Land M."/>
            <person name="Hauser L."/>
            <person name="Markowitz V."/>
            <person name="Cheng J.-F."/>
            <person name="Hugenholtz P."/>
            <person name="Woyke T."/>
            <person name="Wu D."/>
            <person name="Pukall R."/>
            <person name="Steenblock K."/>
            <person name="Brambilla E."/>
            <person name="Klenk H.-P."/>
            <person name="Eisen J.A."/>
        </authorList>
    </citation>
    <scope>NUCLEOTIDE SEQUENCE [LARGE SCALE GENOMIC DNA]</scope>
    <source>
        <strain evidence="10">DSM 19664 / LMG 22246 / CIP 109416 / KR-200</strain>
    </source>
</reference>
<keyword evidence="2 5" id="KW-0812">Transmembrane</keyword>
<evidence type="ECO:0000313" key="9">
    <source>
        <dbReference type="EMBL" id="AFZ68099.1"/>
    </source>
</evidence>
<evidence type="ECO:0000256" key="4">
    <source>
        <dbReference type="ARBA" id="ARBA00023136"/>
    </source>
</evidence>
<evidence type="ECO:0000259" key="6">
    <source>
        <dbReference type="Pfam" id="PF01957"/>
    </source>
</evidence>
<dbReference type="InterPro" id="IPR012340">
    <property type="entry name" value="NA-bd_OB-fold"/>
</dbReference>
<name>L0A3W3_DEIPD</name>
<dbReference type="KEGG" id="dpd:Deipe_2634"/>
<dbReference type="PANTHER" id="PTHR33507:SF3">
    <property type="entry name" value="INNER MEMBRANE PROTEIN YBBJ"/>
    <property type="match status" value="1"/>
</dbReference>
<organism evidence="9 10">
    <name type="scientific">Deinococcus peraridilitoris (strain DSM 19664 / LMG 22246 / CIP 109416 / KR-200)</name>
    <dbReference type="NCBI Taxonomy" id="937777"/>
    <lineage>
        <taxon>Bacteria</taxon>
        <taxon>Thermotogati</taxon>
        <taxon>Deinococcota</taxon>
        <taxon>Deinococci</taxon>
        <taxon>Deinococcales</taxon>
        <taxon>Deinococcaceae</taxon>
        <taxon>Deinococcus</taxon>
    </lineage>
</organism>
<feature type="transmembrane region" description="Helical" evidence="5">
    <location>
        <begin position="241"/>
        <end position="261"/>
    </location>
</feature>
<keyword evidence="10" id="KW-1185">Reference proteome</keyword>
<dbReference type="eggNOG" id="COG1030">
    <property type="taxonomic scope" value="Bacteria"/>
</dbReference>
<dbReference type="GO" id="GO:0006508">
    <property type="term" value="P:proteolysis"/>
    <property type="evidence" value="ECO:0007669"/>
    <property type="project" value="UniProtKB-KW"/>
</dbReference>
<dbReference type="Pfam" id="PF25145">
    <property type="entry name" value="NfeD1b_N"/>
    <property type="match status" value="1"/>
</dbReference>
<gene>
    <name evidence="9" type="ordered locus">Deipe_2634</name>
</gene>
<accession>L0A3W3</accession>
<evidence type="ECO:0000256" key="5">
    <source>
        <dbReference type="SAM" id="Phobius"/>
    </source>
</evidence>
<sequence length="493" mass="51796">MNRSRYLPSATRLLPGRLMMLGLLLLVLGASLLTLGRAQSPGPVVVVPIQNEIDLGLSPFLKRALAGAAEQNARAVILEINTPGGRLDAVLQMRQSILDSRLRTIAFVNREAFSAGALIAIAAQEIYLAPGAVMGAATPVTGSGTTADAKTISAVRSTFRSTAELRKRDPLVAEAMVDPSIAIEGLVNRGQLLTLTASQAQQRGYADGVVTDRAALLKAAGLDGVTVREAEISPAERLVRFLTNPLVASLLTSLGFLLILADVYTGGFGLIGSLGLLLFGLFFWGHFLAGLAGWEGVTLAVIGLVLIAVEVFVLPGFGIAGILGATALLGGLFVSLIGGQVITPQDLTRAASTIMATFVLMTLGSLVLLRFLPRAAAVQGMILNSQVGTTEAAPIKQRTSRAWHWLEGERLEAHSATYAEGAPEPPPQRSFEGAVGVALSDLRPGGIANIEGQRVDVVSQGDYIKAGEQVRVIADEGYRRVVQRARTGDSDLT</sequence>
<feature type="transmembrane region" description="Helical" evidence="5">
    <location>
        <begin position="354"/>
        <end position="372"/>
    </location>
</feature>
<dbReference type="HOGENOM" id="CLU_024619_2_0_0"/>
<dbReference type="SUPFAM" id="SSF141322">
    <property type="entry name" value="NfeD domain-like"/>
    <property type="match status" value="1"/>
</dbReference>
<evidence type="ECO:0000256" key="2">
    <source>
        <dbReference type="ARBA" id="ARBA00022692"/>
    </source>
</evidence>
<dbReference type="CDD" id="cd07021">
    <property type="entry name" value="Clp_protease_NfeD_like"/>
    <property type="match status" value="1"/>
</dbReference>
<feature type="transmembrane region" description="Helical" evidence="5">
    <location>
        <begin position="321"/>
        <end position="342"/>
    </location>
</feature>
<dbReference type="PANTHER" id="PTHR33507">
    <property type="entry name" value="INNER MEMBRANE PROTEIN YBBJ"/>
    <property type="match status" value="1"/>
</dbReference>
<dbReference type="Pfam" id="PF01957">
    <property type="entry name" value="NfeD"/>
    <property type="match status" value="1"/>
</dbReference>
<evidence type="ECO:0000256" key="1">
    <source>
        <dbReference type="ARBA" id="ARBA00004141"/>
    </source>
</evidence>
<protein>
    <submittedName>
        <fullName evidence="9">Membrane-bound serine protease (ClpP class)</fullName>
    </submittedName>
</protein>
<dbReference type="InterPro" id="IPR052165">
    <property type="entry name" value="Membrane_assoc_protease"/>
</dbReference>
<dbReference type="InterPro" id="IPR002810">
    <property type="entry name" value="NfeD-like_C"/>
</dbReference>
<comment type="subcellular location">
    <subcellularLocation>
        <location evidence="1">Membrane</location>
        <topology evidence="1">Multi-pass membrane protein</topology>
    </subcellularLocation>
</comment>
<feature type="domain" description="NfeD integral membrane" evidence="7">
    <location>
        <begin position="247"/>
        <end position="367"/>
    </location>
</feature>
<dbReference type="PATRIC" id="fig|937777.3.peg.2642"/>
<dbReference type="InterPro" id="IPR056739">
    <property type="entry name" value="NfeD_membrane"/>
</dbReference>
<dbReference type="GO" id="GO:0005886">
    <property type="term" value="C:plasma membrane"/>
    <property type="evidence" value="ECO:0007669"/>
    <property type="project" value="TreeGrafter"/>
</dbReference>
<dbReference type="InterPro" id="IPR029045">
    <property type="entry name" value="ClpP/crotonase-like_dom_sf"/>
</dbReference>
<evidence type="ECO:0000259" key="7">
    <source>
        <dbReference type="Pfam" id="PF24961"/>
    </source>
</evidence>
<dbReference type="SUPFAM" id="SSF52096">
    <property type="entry name" value="ClpP/crotonase"/>
    <property type="match status" value="1"/>
</dbReference>
<keyword evidence="9" id="KW-0378">Hydrolase</keyword>
<keyword evidence="9" id="KW-0645">Protease</keyword>
<evidence type="ECO:0000313" key="10">
    <source>
        <dbReference type="Proteomes" id="UP000010467"/>
    </source>
</evidence>
<dbReference type="InterPro" id="IPR056738">
    <property type="entry name" value="NfeD1b_N"/>
</dbReference>
<dbReference type="Gene3D" id="3.90.226.10">
    <property type="entry name" value="2-enoyl-CoA Hydratase, Chain A, domain 1"/>
    <property type="match status" value="1"/>
</dbReference>
<evidence type="ECO:0000259" key="8">
    <source>
        <dbReference type="Pfam" id="PF25145"/>
    </source>
</evidence>
<feature type="domain" description="NfeD-like C-terminal" evidence="6">
    <location>
        <begin position="431"/>
        <end position="483"/>
    </location>
</feature>